<sequence length="236" mass="25302">MTSLPTLAASEEHELALLLSGRCRRCAERLPGGTALRGRPCPRCGEETLPSATDRAVLHELHGAQSAVRLWLAVAAVAVGAMVASWFPLINSLLIIGALVWLRFTIVKPGLSLLTPRRRIVTRWTLRLAAGCFLALSFIVLELLTFIPGAGALVKTAVSALEVAGAGLMTRRYLTWQIRREGQGAPVALWELALLAAWALVLALTVALLVVVVLWLLSKLGLLESRVLGAMPGVKP</sequence>
<organism evidence="2 3">
    <name type="scientific">Hyalangium rubrum</name>
    <dbReference type="NCBI Taxonomy" id="3103134"/>
    <lineage>
        <taxon>Bacteria</taxon>
        <taxon>Pseudomonadati</taxon>
        <taxon>Myxococcota</taxon>
        <taxon>Myxococcia</taxon>
        <taxon>Myxococcales</taxon>
        <taxon>Cystobacterineae</taxon>
        <taxon>Archangiaceae</taxon>
        <taxon>Hyalangium</taxon>
    </lineage>
</organism>
<dbReference type="RefSeq" id="WP_321546086.1">
    <property type="nucleotide sequence ID" value="NZ_JAXIVS010000004.1"/>
</dbReference>
<keyword evidence="3" id="KW-1185">Reference proteome</keyword>
<gene>
    <name evidence="2" type="ORF">SYV04_13185</name>
</gene>
<feature type="transmembrane region" description="Helical" evidence="1">
    <location>
        <begin position="126"/>
        <end position="147"/>
    </location>
</feature>
<feature type="transmembrane region" description="Helical" evidence="1">
    <location>
        <begin position="93"/>
        <end position="114"/>
    </location>
</feature>
<dbReference type="EMBL" id="JAXIVS010000004">
    <property type="protein sequence ID" value="MDY7227359.1"/>
    <property type="molecule type" value="Genomic_DNA"/>
</dbReference>
<proteinExistence type="predicted"/>
<name>A0ABU5H1P2_9BACT</name>
<evidence type="ECO:0000313" key="2">
    <source>
        <dbReference type="EMBL" id="MDY7227359.1"/>
    </source>
</evidence>
<dbReference type="Proteomes" id="UP001291309">
    <property type="component" value="Unassembled WGS sequence"/>
</dbReference>
<comment type="caution">
    <text evidence="2">The sequence shown here is derived from an EMBL/GenBank/DDBJ whole genome shotgun (WGS) entry which is preliminary data.</text>
</comment>
<protein>
    <submittedName>
        <fullName evidence="2">Uncharacterized protein</fullName>
    </submittedName>
</protein>
<feature type="transmembrane region" description="Helical" evidence="1">
    <location>
        <begin position="68"/>
        <end position="87"/>
    </location>
</feature>
<feature type="transmembrane region" description="Helical" evidence="1">
    <location>
        <begin position="192"/>
        <end position="217"/>
    </location>
</feature>
<reference evidence="2 3" key="1">
    <citation type="submission" date="2023-12" db="EMBL/GenBank/DDBJ databases">
        <title>the genome sequence of Hyalangium sp. s54d21.</title>
        <authorList>
            <person name="Zhang X."/>
        </authorList>
    </citation>
    <scope>NUCLEOTIDE SEQUENCE [LARGE SCALE GENOMIC DNA]</scope>
    <source>
        <strain evidence="3">s54d21</strain>
    </source>
</reference>
<evidence type="ECO:0000313" key="3">
    <source>
        <dbReference type="Proteomes" id="UP001291309"/>
    </source>
</evidence>
<keyword evidence="1" id="KW-1133">Transmembrane helix</keyword>
<keyword evidence="1" id="KW-0472">Membrane</keyword>
<evidence type="ECO:0000256" key="1">
    <source>
        <dbReference type="SAM" id="Phobius"/>
    </source>
</evidence>
<keyword evidence="1" id="KW-0812">Transmembrane</keyword>
<accession>A0ABU5H1P2</accession>